<evidence type="ECO:0000256" key="10">
    <source>
        <dbReference type="RuleBase" id="RU362081"/>
    </source>
</evidence>
<evidence type="ECO:0000256" key="4">
    <source>
        <dbReference type="ARBA" id="ARBA00022723"/>
    </source>
</evidence>
<keyword evidence="3 10" id="KW-0812">Transmembrane</keyword>
<keyword evidence="13" id="KW-1185">Reference proteome</keyword>
<dbReference type="eggNOG" id="COG2217">
    <property type="taxonomic scope" value="Bacteria"/>
</dbReference>
<dbReference type="Gene3D" id="3.40.50.1000">
    <property type="entry name" value="HAD superfamily/HAD-like"/>
    <property type="match status" value="1"/>
</dbReference>
<dbReference type="Gene3D" id="3.30.70.100">
    <property type="match status" value="1"/>
</dbReference>
<dbReference type="SFLD" id="SFLDF00027">
    <property type="entry name" value="p-type_atpase"/>
    <property type="match status" value="1"/>
</dbReference>
<evidence type="ECO:0000259" key="11">
    <source>
        <dbReference type="PROSITE" id="PS50846"/>
    </source>
</evidence>
<dbReference type="Proteomes" id="UP000009284">
    <property type="component" value="Chromosome"/>
</dbReference>
<sequence length="714" mass="77048">MSNNTATDKLRLSVSGMHCQGCSTRLTKLLNSQPYVKEASVNFASEEAQIELHDGTDRDYVMPKILLAMQSGGFKGELQKDTIVEMKLPLRLKVLILISLPFFVGMIGMLFGSHSWMIPAWLQFLLATVVQFWIALPFYKSAWASVRGGMANMDVLVVLGTTAIYVYSVVTWLVYGHAHAVYFEGSVMIVAFVSLGKFLETRNKKQSLNSLQSLLKLLPPEVMAFRDGEWMKVPLHKVKVGDRIRSNHGDRIATDGEVYQGVAMCNESHLTGESELVKKAVGDIVSAGALVEDGSVEYIATSVGRETFLGDLMAALSEAQGSQAPISRIADRVSAVFVPVVILISAVTFLWYLPQWERGLMNAVAVLVIACPCALGLATPAAMMVGLGNAFRKGIWVKEAATLEQTAKVDTVVFDKTGTLTRGQPTVVEYENFGSHNALQLAASLEQFIQHPLAHAIVSKAYEEGLDLHFADNVENIVGEGASGKVEMEAGALPLKVGSPAFTQAQVPSNILEKWEGRGSIICISNAETSELLGTVLIADELREDSKAVLDELGRHEVAAFLLSGDRESTVKRIAQELGITRLFAEVKPRDKLEKIKELQSQGNIVAMVGDGINDAAALAQADVGISVKSAAAVAEQVADITLVKNNIANVGHAISIAKSTVRNIKQNLFFALVYNAVGIPLAAAGYLTPSLAALCMALSSISVVTNAMRLRKF</sequence>
<keyword evidence="6 10" id="KW-0067">ATP-binding</keyword>
<evidence type="ECO:0000256" key="8">
    <source>
        <dbReference type="ARBA" id="ARBA00022989"/>
    </source>
</evidence>
<protein>
    <submittedName>
        <fullName evidence="12">Lead, cadmium, zinc and mercury transporting ATPase</fullName>
        <ecNumber evidence="12">3.6.3.3</ecNumber>
        <ecNumber evidence="12">3.6.3.4</ecNumber>
    </submittedName>
</protein>
<evidence type="ECO:0000256" key="2">
    <source>
        <dbReference type="ARBA" id="ARBA00006024"/>
    </source>
</evidence>
<feature type="domain" description="HMA" evidence="11">
    <location>
        <begin position="8"/>
        <end position="77"/>
    </location>
</feature>
<dbReference type="SUPFAM" id="SSF81660">
    <property type="entry name" value="Metal cation-transporting ATPase, ATP-binding domain N"/>
    <property type="match status" value="1"/>
</dbReference>
<dbReference type="PANTHER" id="PTHR43520">
    <property type="entry name" value="ATP7, ISOFORM B"/>
    <property type="match status" value="1"/>
</dbReference>
<feature type="transmembrane region" description="Helical" evidence="10">
    <location>
        <begin position="151"/>
        <end position="175"/>
    </location>
</feature>
<feature type="transmembrane region" description="Helical" evidence="10">
    <location>
        <begin position="333"/>
        <end position="353"/>
    </location>
</feature>
<dbReference type="GO" id="GO:0005507">
    <property type="term" value="F:copper ion binding"/>
    <property type="evidence" value="ECO:0007669"/>
    <property type="project" value="TreeGrafter"/>
</dbReference>
<dbReference type="EC" id="3.6.3.3" evidence="12"/>
<keyword evidence="8 10" id="KW-1133">Transmembrane helix</keyword>
<dbReference type="InterPro" id="IPR027256">
    <property type="entry name" value="P-typ_ATPase_IB"/>
</dbReference>
<keyword evidence="4 10" id="KW-0479">Metal-binding</keyword>
<dbReference type="PROSITE" id="PS01047">
    <property type="entry name" value="HMA_1"/>
    <property type="match status" value="1"/>
</dbReference>
<evidence type="ECO:0000256" key="5">
    <source>
        <dbReference type="ARBA" id="ARBA00022741"/>
    </source>
</evidence>
<dbReference type="EMBL" id="CP003059">
    <property type="protein sequence ID" value="AEP37246.1"/>
    <property type="molecule type" value="Genomic_DNA"/>
</dbReference>
<dbReference type="InterPro" id="IPR059000">
    <property type="entry name" value="ATPase_P-type_domA"/>
</dbReference>
<dbReference type="Gene3D" id="2.70.150.10">
    <property type="entry name" value="Calcium-transporting ATPase, cytoplasmic transduction domain A"/>
    <property type="match status" value="1"/>
</dbReference>
<comment type="similarity">
    <text evidence="2 10">Belongs to the cation transport ATPase (P-type) (TC 3.A.3) family. Type IB subfamily.</text>
</comment>
<dbReference type="GO" id="GO:0005524">
    <property type="term" value="F:ATP binding"/>
    <property type="evidence" value="ECO:0007669"/>
    <property type="project" value="UniProtKB-UniRule"/>
</dbReference>
<dbReference type="Pfam" id="PF00702">
    <property type="entry name" value="Hydrolase"/>
    <property type="match status" value="1"/>
</dbReference>
<dbReference type="SFLD" id="SFLDG00002">
    <property type="entry name" value="C1.7:_P-type_atpase_like"/>
    <property type="match status" value="1"/>
</dbReference>
<dbReference type="InterPro" id="IPR036412">
    <property type="entry name" value="HAD-like_sf"/>
</dbReference>
<gene>
    <name evidence="12" type="ordered locus">TASI_1508</name>
</gene>
<accession>G4QBQ1</accession>
<reference key="1">
    <citation type="submission" date="2011-09" db="EMBL/GenBank/DDBJ databases">
        <title>Genomic characterization of the Taylorella genus.</title>
        <authorList>
            <person name="Hebert L."/>
            <person name="Moumen B."/>
            <person name="Pons N."/>
            <person name="Duquesne F."/>
            <person name="Breuil M.-F."/>
            <person name="Goux D."/>
            <person name="Batto J.-M."/>
            <person name="Renault P."/>
            <person name="Laugier C."/>
            <person name="Petry S."/>
        </authorList>
    </citation>
    <scope>NUCLEOTIDE SEQUENCE</scope>
    <source>
        <strain>MCE3</strain>
    </source>
</reference>
<dbReference type="NCBIfam" id="TIGR01525">
    <property type="entry name" value="ATPase-IB_hvy"/>
    <property type="match status" value="1"/>
</dbReference>
<dbReference type="InterPro" id="IPR023214">
    <property type="entry name" value="HAD_sf"/>
</dbReference>
<evidence type="ECO:0000313" key="13">
    <source>
        <dbReference type="Proteomes" id="UP000009284"/>
    </source>
</evidence>
<dbReference type="InterPro" id="IPR023298">
    <property type="entry name" value="ATPase_P-typ_TM_dom_sf"/>
</dbReference>
<dbReference type="GO" id="GO:0012505">
    <property type="term" value="C:endomembrane system"/>
    <property type="evidence" value="ECO:0007669"/>
    <property type="project" value="UniProtKB-SubCell"/>
</dbReference>
<dbReference type="InterPro" id="IPR044492">
    <property type="entry name" value="P_typ_ATPase_HD_dom"/>
</dbReference>
<dbReference type="CDD" id="cd00371">
    <property type="entry name" value="HMA"/>
    <property type="match status" value="1"/>
</dbReference>
<dbReference type="Pfam" id="PF00122">
    <property type="entry name" value="E1-E2_ATPase"/>
    <property type="match status" value="1"/>
</dbReference>
<reference evidence="12 13" key="2">
    <citation type="journal article" date="2012" name="PLoS ONE">
        <title>Genomic characterization of the taylorella genus.</title>
        <authorList>
            <person name="Hebert L."/>
            <person name="Moumen B."/>
            <person name="Pons N."/>
            <person name="Duquesne F."/>
            <person name="Breuil M.F."/>
            <person name="Goux D."/>
            <person name="Batto J.M."/>
            <person name="Laugier C."/>
            <person name="Renault P."/>
            <person name="Petry S."/>
        </authorList>
    </citation>
    <scope>NUCLEOTIDE SEQUENCE [LARGE SCALE GENOMIC DNA]</scope>
    <source>
        <strain evidence="12 13">MCE3</strain>
    </source>
</reference>
<dbReference type="GO" id="GO:0005886">
    <property type="term" value="C:plasma membrane"/>
    <property type="evidence" value="ECO:0007669"/>
    <property type="project" value="UniProtKB-SubCell"/>
</dbReference>
<keyword evidence="5 10" id="KW-0547">Nucleotide-binding</keyword>
<organism evidence="12 13">
    <name type="scientific">Taylorella asinigenitalis (strain MCE3)</name>
    <dbReference type="NCBI Taxonomy" id="1008459"/>
    <lineage>
        <taxon>Bacteria</taxon>
        <taxon>Pseudomonadati</taxon>
        <taxon>Pseudomonadota</taxon>
        <taxon>Betaproteobacteria</taxon>
        <taxon>Burkholderiales</taxon>
        <taxon>Alcaligenaceae</taxon>
        <taxon>Taylorella</taxon>
    </lineage>
</organism>
<dbReference type="AlphaFoldDB" id="G4QBQ1"/>
<evidence type="ECO:0000256" key="3">
    <source>
        <dbReference type="ARBA" id="ARBA00022692"/>
    </source>
</evidence>
<keyword evidence="12" id="KW-0378">Hydrolase</keyword>
<keyword evidence="9 10" id="KW-0472">Membrane</keyword>
<dbReference type="EC" id="3.6.3.4" evidence="12"/>
<evidence type="ECO:0000256" key="7">
    <source>
        <dbReference type="ARBA" id="ARBA00022967"/>
    </source>
</evidence>
<keyword evidence="7" id="KW-1278">Translocase</keyword>
<dbReference type="PRINTS" id="PR00119">
    <property type="entry name" value="CATATPASE"/>
</dbReference>
<dbReference type="SUPFAM" id="SSF55008">
    <property type="entry name" value="HMA, heavy metal-associated domain"/>
    <property type="match status" value="1"/>
</dbReference>
<dbReference type="CDD" id="cd02094">
    <property type="entry name" value="P-type_ATPase_Cu-like"/>
    <property type="match status" value="1"/>
</dbReference>
<feature type="transmembrane region" description="Helical" evidence="10">
    <location>
        <begin position="118"/>
        <end position="139"/>
    </location>
</feature>
<dbReference type="Pfam" id="PF00403">
    <property type="entry name" value="HMA"/>
    <property type="match status" value="1"/>
</dbReference>
<keyword evidence="10" id="KW-1003">Cell membrane</keyword>
<feature type="transmembrane region" description="Helical" evidence="10">
    <location>
        <begin position="181"/>
        <end position="199"/>
    </location>
</feature>
<dbReference type="InterPro" id="IPR023299">
    <property type="entry name" value="ATPase_P-typ_cyto_dom_N"/>
</dbReference>
<dbReference type="KEGG" id="tas:TASI_1508"/>
<evidence type="ECO:0000313" key="12">
    <source>
        <dbReference type="EMBL" id="AEP37246.1"/>
    </source>
</evidence>
<dbReference type="InterPro" id="IPR006121">
    <property type="entry name" value="HMA_dom"/>
</dbReference>
<comment type="subcellular location">
    <subcellularLocation>
        <location evidence="10">Cell membrane</location>
    </subcellularLocation>
    <subcellularLocation>
        <location evidence="1">Endomembrane system</location>
        <topology evidence="1">Multi-pass membrane protein</topology>
    </subcellularLocation>
</comment>
<dbReference type="SUPFAM" id="SSF81665">
    <property type="entry name" value="Calcium ATPase, transmembrane domain M"/>
    <property type="match status" value="1"/>
</dbReference>
<dbReference type="InterPro" id="IPR008250">
    <property type="entry name" value="ATPase_P-typ_transduc_dom_A_sf"/>
</dbReference>
<proteinExistence type="inferred from homology"/>
<dbReference type="NCBIfam" id="TIGR01494">
    <property type="entry name" value="ATPase_P-type"/>
    <property type="match status" value="1"/>
</dbReference>
<dbReference type="InterPro" id="IPR036163">
    <property type="entry name" value="HMA_dom_sf"/>
</dbReference>
<dbReference type="OrthoDB" id="8552908at2"/>
<dbReference type="GO" id="GO:0016887">
    <property type="term" value="F:ATP hydrolysis activity"/>
    <property type="evidence" value="ECO:0007669"/>
    <property type="project" value="InterPro"/>
</dbReference>
<feature type="transmembrane region" description="Helical" evidence="10">
    <location>
        <begin position="359"/>
        <end position="383"/>
    </location>
</feature>
<evidence type="ECO:0000256" key="6">
    <source>
        <dbReference type="ARBA" id="ARBA00022840"/>
    </source>
</evidence>
<dbReference type="RefSeq" id="WP_014112138.1">
    <property type="nucleotide sequence ID" value="NC_016043.1"/>
</dbReference>
<dbReference type="GO" id="GO:0055070">
    <property type="term" value="P:copper ion homeostasis"/>
    <property type="evidence" value="ECO:0007669"/>
    <property type="project" value="TreeGrafter"/>
</dbReference>
<dbReference type="PROSITE" id="PS00154">
    <property type="entry name" value="ATPASE_E1_E2"/>
    <property type="match status" value="1"/>
</dbReference>
<dbReference type="SUPFAM" id="SSF56784">
    <property type="entry name" value="HAD-like"/>
    <property type="match status" value="1"/>
</dbReference>
<dbReference type="GO" id="GO:0043682">
    <property type="term" value="F:P-type divalent copper transporter activity"/>
    <property type="evidence" value="ECO:0007669"/>
    <property type="project" value="TreeGrafter"/>
</dbReference>
<feature type="transmembrane region" description="Helical" evidence="10">
    <location>
        <begin position="94"/>
        <end position="112"/>
    </location>
</feature>
<dbReference type="InterPro" id="IPR017969">
    <property type="entry name" value="Heavy-metal-associated_CS"/>
</dbReference>
<dbReference type="SFLD" id="SFLDS00003">
    <property type="entry name" value="Haloacid_Dehalogenase"/>
    <property type="match status" value="1"/>
</dbReference>
<dbReference type="HOGENOM" id="CLU_001771_11_2_4"/>
<evidence type="ECO:0000256" key="1">
    <source>
        <dbReference type="ARBA" id="ARBA00004127"/>
    </source>
</evidence>
<dbReference type="PROSITE" id="PS50846">
    <property type="entry name" value="HMA_2"/>
    <property type="match status" value="1"/>
</dbReference>
<evidence type="ECO:0000256" key="9">
    <source>
        <dbReference type="ARBA" id="ARBA00023136"/>
    </source>
</evidence>
<dbReference type="InterPro" id="IPR018303">
    <property type="entry name" value="ATPase_P-typ_P_site"/>
</dbReference>
<feature type="transmembrane region" description="Helical" evidence="10">
    <location>
        <begin position="669"/>
        <end position="686"/>
    </location>
</feature>
<dbReference type="STRING" id="1008459.TASI_1508"/>
<dbReference type="SUPFAM" id="SSF81653">
    <property type="entry name" value="Calcium ATPase, transduction domain A"/>
    <property type="match status" value="1"/>
</dbReference>
<dbReference type="InterPro" id="IPR001757">
    <property type="entry name" value="P_typ_ATPase"/>
</dbReference>
<dbReference type="PANTHER" id="PTHR43520:SF8">
    <property type="entry name" value="P-TYPE CU(+) TRANSPORTER"/>
    <property type="match status" value="1"/>
</dbReference>
<dbReference type="PRINTS" id="PR00943">
    <property type="entry name" value="CUATPASE"/>
</dbReference>
<name>G4QBQ1_TAYAM</name>
<dbReference type="Gene3D" id="3.40.1110.10">
    <property type="entry name" value="Calcium-transporting ATPase, cytoplasmic domain N"/>
    <property type="match status" value="1"/>
</dbReference>
<dbReference type="NCBIfam" id="TIGR01511">
    <property type="entry name" value="ATPase-IB1_Cu"/>
    <property type="match status" value="1"/>
</dbReference>